<evidence type="ECO:0000256" key="6">
    <source>
        <dbReference type="ARBA" id="ARBA00022801"/>
    </source>
</evidence>
<comment type="similarity">
    <text evidence="2">In the central section; belongs to the CRISPR-associated helicase Cas3 family.</text>
</comment>
<dbReference type="SMART" id="SM00487">
    <property type="entry name" value="DEXDc"/>
    <property type="match status" value="1"/>
</dbReference>
<keyword evidence="5" id="KW-0547">Nucleotide-binding</keyword>
<dbReference type="InterPro" id="IPR041372">
    <property type="entry name" value="Cas3_C"/>
</dbReference>
<name>A0A7G7YLR5_9CORY</name>
<dbReference type="PANTHER" id="PTHR47963">
    <property type="entry name" value="DEAD-BOX ATP-DEPENDENT RNA HELICASE 47, MITOCHONDRIAL"/>
    <property type="match status" value="1"/>
</dbReference>
<evidence type="ECO:0000256" key="2">
    <source>
        <dbReference type="ARBA" id="ARBA00009046"/>
    </source>
</evidence>
<evidence type="ECO:0000256" key="3">
    <source>
        <dbReference type="ARBA" id="ARBA00022722"/>
    </source>
</evidence>
<comment type="similarity">
    <text evidence="1">In the N-terminal section; belongs to the CRISPR-associated nuclease Cas3-HD family.</text>
</comment>
<dbReference type="InterPro" id="IPR006483">
    <property type="entry name" value="CRISPR-assoc_Cas3_HD"/>
</dbReference>
<dbReference type="NCBIfam" id="TIGR01596">
    <property type="entry name" value="cas3_HD"/>
    <property type="match status" value="1"/>
</dbReference>
<dbReference type="InterPro" id="IPR027417">
    <property type="entry name" value="P-loop_NTPase"/>
</dbReference>
<keyword evidence="7" id="KW-0347">Helicase</keyword>
<keyword evidence="6" id="KW-0378">Hydrolase</keyword>
<dbReference type="Pfam" id="PF18019">
    <property type="entry name" value="Cas3_HD"/>
    <property type="match status" value="1"/>
</dbReference>
<evidence type="ECO:0000313" key="11">
    <source>
        <dbReference type="EMBL" id="QNH95435.1"/>
    </source>
</evidence>
<dbReference type="GO" id="GO:0003724">
    <property type="term" value="F:RNA helicase activity"/>
    <property type="evidence" value="ECO:0007669"/>
    <property type="project" value="TreeGrafter"/>
</dbReference>
<reference evidence="11 12" key="1">
    <citation type="submission" date="2019-12" db="EMBL/GenBank/DDBJ databases">
        <title>Corynebacterium sp. nov., isolated from feces of the Anser Albifrons in China.</title>
        <authorList>
            <person name="Liu Q."/>
        </authorList>
    </citation>
    <scope>NUCLEOTIDE SEQUENCE [LARGE SCALE GENOMIC DNA]</scope>
    <source>
        <strain evidence="11 12">23H37-10</strain>
    </source>
</reference>
<evidence type="ECO:0000256" key="1">
    <source>
        <dbReference type="ARBA" id="ARBA00006847"/>
    </source>
</evidence>
<gene>
    <name evidence="11" type="primary">cas3</name>
    <name evidence="11" type="ORF">GP473_00820</name>
</gene>
<dbReference type="KEGG" id="cans:GP473_00820"/>
<evidence type="ECO:0000256" key="9">
    <source>
        <dbReference type="ARBA" id="ARBA00023118"/>
    </source>
</evidence>
<dbReference type="GO" id="GO:0005524">
    <property type="term" value="F:ATP binding"/>
    <property type="evidence" value="ECO:0007669"/>
    <property type="project" value="UniProtKB-KW"/>
</dbReference>
<accession>A0A7G7YLR5</accession>
<dbReference type="RefSeq" id="WP_186276969.1">
    <property type="nucleotide sequence ID" value="NZ_CP046883.1"/>
</dbReference>
<dbReference type="Proteomes" id="UP000515275">
    <property type="component" value="Chromosome"/>
</dbReference>
<evidence type="ECO:0000313" key="12">
    <source>
        <dbReference type="Proteomes" id="UP000515275"/>
    </source>
</evidence>
<dbReference type="GO" id="GO:0004518">
    <property type="term" value="F:nuclease activity"/>
    <property type="evidence" value="ECO:0007669"/>
    <property type="project" value="UniProtKB-KW"/>
</dbReference>
<keyword evidence="3" id="KW-0540">Nuclease</keyword>
<dbReference type="EMBL" id="CP046883">
    <property type="protein sequence ID" value="QNH95435.1"/>
    <property type="molecule type" value="Genomic_DNA"/>
</dbReference>
<keyword evidence="4" id="KW-0479">Metal-binding</keyword>
<dbReference type="Gene3D" id="1.10.3210.30">
    <property type="match status" value="1"/>
</dbReference>
<dbReference type="InterPro" id="IPR001650">
    <property type="entry name" value="Helicase_C-like"/>
</dbReference>
<dbReference type="InterPro" id="IPR006474">
    <property type="entry name" value="Helicase_Cas3_CRISPR-ass_core"/>
</dbReference>
<evidence type="ECO:0000256" key="8">
    <source>
        <dbReference type="ARBA" id="ARBA00022840"/>
    </source>
</evidence>
<dbReference type="GO" id="GO:0046872">
    <property type="term" value="F:metal ion binding"/>
    <property type="evidence" value="ECO:0007669"/>
    <property type="project" value="UniProtKB-KW"/>
</dbReference>
<dbReference type="InterPro" id="IPR038257">
    <property type="entry name" value="CRISPR-assoc_Cas3_HD_sf"/>
</dbReference>
<keyword evidence="9" id="KW-0051">Antiviral defense</keyword>
<keyword evidence="8" id="KW-0067">ATP-binding</keyword>
<dbReference type="SMART" id="SM00490">
    <property type="entry name" value="HELICc"/>
    <property type="match status" value="1"/>
</dbReference>
<keyword evidence="12" id="KW-1185">Reference proteome</keyword>
<dbReference type="CDD" id="cd09641">
    <property type="entry name" value="Cas3''_I"/>
    <property type="match status" value="1"/>
</dbReference>
<dbReference type="InterPro" id="IPR014001">
    <property type="entry name" value="Helicase_ATP-bd"/>
</dbReference>
<dbReference type="PANTHER" id="PTHR47963:SF9">
    <property type="entry name" value="CRISPR-ASSOCIATED ENDONUCLEASE_HELICASE CAS3"/>
    <property type="match status" value="1"/>
</dbReference>
<evidence type="ECO:0000256" key="4">
    <source>
        <dbReference type="ARBA" id="ARBA00022723"/>
    </source>
</evidence>
<dbReference type="PROSITE" id="PS51643">
    <property type="entry name" value="HD_CAS3"/>
    <property type="match status" value="1"/>
</dbReference>
<organism evidence="11 12">
    <name type="scientific">Corynebacterium anserum</name>
    <dbReference type="NCBI Taxonomy" id="2684406"/>
    <lineage>
        <taxon>Bacteria</taxon>
        <taxon>Bacillati</taxon>
        <taxon>Actinomycetota</taxon>
        <taxon>Actinomycetes</taxon>
        <taxon>Mycobacteriales</taxon>
        <taxon>Corynebacteriaceae</taxon>
        <taxon>Corynebacterium</taxon>
    </lineage>
</organism>
<dbReference type="SUPFAM" id="SSF52540">
    <property type="entry name" value="P-loop containing nucleoside triphosphate hydrolases"/>
    <property type="match status" value="1"/>
</dbReference>
<dbReference type="InterPro" id="IPR054712">
    <property type="entry name" value="Cas3-like_dom"/>
</dbReference>
<dbReference type="Pfam" id="PF22590">
    <property type="entry name" value="Cas3-like_C_2"/>
    <property type="match status" value="1"/>
</dbReference>
<dbReference type="GO" id="GO:0051607">
    <property type="term" value="P:defense response to virus"/>
    <property type="evidence" value="ECO:0007669"/>
    <property type="project" value="UniProtKB-KW"/>
</dbReference>
<dbReference type="Pfam" id="PF18395">
    <property type="entry name" value="Cas3_C"/>
    <property type="match status" value="1"/>
</dbReference>
<feature type="domain" description="HD Cas3-type" evidence="10">
    <location>
        <begin position="30"/>
        <end position="237"/>
    </location>
</feature>
<dbReference type="InterPro" id="IPR050547">
    <property type="entry name" value="DEAD_box_RNA_helicases"/>
</dbReference>
<protein>
    <submittedName>
        <fullName evidence="11">CRISPR-associated helicase Cas3</fullName>
    </submittedName>
</protein>
<dbReference type="NCBIfam" id="TIGR01587">
    <property type="entry name" value="cas3_core"/>
    <property type="match status" value="1"/>
</dbReference>
<proteinExistence type="inferred from homology"/>
<dbReference type="GO" id="GO:0003723">
    <property type="term" value="F:RNA binding"/>
    <property type="evidence" value="ECO:0007669"/>
    <property type="project" value="TreeGrafter"/>
</dbReference>
<evidence type="ECO:0000256" key="7">
    <source>
        <dbReference type="ARBA" id="ARBA00022806"/>
    </source>
</evidence>
<dbReference type="GO" id="GO:0016787">
    <property type="term" value="F:hydrolase activity"/>
    <property type="evidence" value="ECO:0007669"/>
    <property type="project" value="UniProtKB-KW"/>
</dbReference>
<evidence type="ECO:0000256" key="5">
    <source>
        <dbReference type="ARBA" id="ARBA00022741"/>
    </source>
</evidence>
<dbReference type="Gene3D" id="3.40.50.300">
    <property type="entry name" value="P-loop containing nucleotide triphosphate hydrolases"/>
    <property type="match status" value="2"/>
</dbReference>
<evidence type="ECO:0000259" key="10">
    <source>
        <dbReference type="PROSITE" id="PS51643"/>
    </source>
</evidence>
<dbReference type="AlphaFoldDB" id="A0A7G7YLR5"/>
<sequence length="939" mass="103090">MSVASILNSADQWRASRSAQANALWAKSGNEDAYLRLPQHLIDAACVAEWLWEHWVSRSLKATLSQLWGLEEEYVRRLYCFLAGTHDVGKATVSFQRLVKDSPRENVLLPPLYDVGLSLDWPQGEGPDRKFPHGMASALLLRQWLADRDVEKMRRVAVSSVVDAHHGFTSDAQGLANFAEAISGRQSCFDEIATEFLDSMAELTDIDEVLEEIDFGDVPVADALQLMTGLVIMADWIASNEKAFPYTPLHAQRQRLEEAIAYINLPGPWIPLDVPDDTVDLYRRIFAWSDGFQPRPVQAAVVEAAQKTQGPALMIIEAPTGEGKTEAGLAAAHVMGQRCGAQGVFLAAPTMSTANGLFERTANWARRSSRQGEVASMFLAHSKNRLVTTFESMRFSGIGEDGQGSDTGQGEGAVVATQWLCGAKTGVLSDFVVGTVDQVLMMALQARFSMLRHVGLAGKIIIIDEVHAYDTYMSQYLYRALEWLSRYGVSVILMSATLPPSQKKKLAAAYASQLIEDAENAVEVLDTEGYPLVSVVDATGVRATDVEQRPTDTEMTIHHLDDSLSELASTLTEQLDDGGVGLVICNTVARAQEAYRELAGHFPGEAELHHAAFIAASRSDKEDSLREQLGPSAHRGGLRPWRKIIVATQVAEQSLDIDADLLITDIAPIDLMIQRAGRVHRHHRPATDRPSKLQSPKIYVRGIETRIPVPRFDGGATAIYGDKLLLATLACLPDVFRRPDDAEGLVREVYSSQLTIPEEWADAWDVACADDKKKRDRAEARAKTYRFPSPTYAANLSDLFSQLHSNTETVGGEERGNAQVRDADFTIEVVAIETTEYGYSPLVGDATVLEGMEPSAHAARQLAASTVRLPARMTRREVDFDQIIDELEGQTPGEWHTSSLLRGSVALRFDAQGTATVGRFEVSYDSECGLCVLDEVPSP</sequence>